<name>A0A5B7DSN0_PORTR</name>
<dbReference type="EMBL" id="VSRR010001296">
    <property type="protein sequence ID" value="MPC24167.1"/>
    <property type="molecule type" value="Genomic_DNA"/>
</dbReference>
<comment type="caution">
    <text evidence="2">The sequence shown here is derived from an EMBL/GenBank/DDBJ whole genome shotgun (WGS) entry which is preliminary data.</text>
</comment>
<dbReference type="AlphaFoldDB" id="A0A5B7DSN0"/>
<evidence type="ECO:0000256" key="1">
    <source>
        <dbReference type="SAM" id="MobiDB-lite"/>
    </source>
</evidence>
<evidence type="ECO:0000313" key="3">
    <source>
        <dbReference type="Proteomes" id="UP000324222"/>
    </source>
</evidence>
<organism evidence="2 3">
    <name type="scientific">Portunus trituberculatus</name>
    <name type="common">Swimming crab</name>
    <name type="synonym">Neptunus trituberculatus</name>
    <dbReference type="NCBI Taxonomy" id="210409"/>
    <lineage>
        <taxon>Eukaryota</taxon>
        <taxon>Metazoa</taxon>
        <taxon>Ecdysozoa</taxon>
        <taxon>Arthropoda</taxon>
        <taxon>Crustacea</taxon>
        <taxon>Multicrustacea</taxon>
        <taxon>Malacostraca</taxon>
        <taxon>Eumalacostraca</taxon>
        <taxon>Eucarida</taxon>
        <taxon>Decapoda</taxon>
        <taxon>Pleocyemata</taxon>
        <taxon>Brachyura</taxon>
        <taxon>Eubrachyura</taxon>
        <taxon>Portunoidea</taxon>
        <taxon>Portunidae</taxon>
        <taxon>Portuninae</taxon>
        <taxon>Portunus</taxon>
    </lineage>
</organism>
<keyword evidence="3" id="KW-1185">Reference proteome</keyword>
<feature type="compositionally biased region" description="Low complexity" evidence="1">
    <location>
        <begin position="27"/>
        <end position="40"/>
    </location>
</feature>
<reference evidence="2 3" key="1">
    <citation type="submission" date="2019-05" db="EMBL/GenBank/DDBJ databases">
        <title>Another draft genome of Portunus trituberculatus and its Hox gene families provides insights of decapod evolution.</title>
        <authorList>
            <person name="Jeong J.-H."/>
            <person name="Song I."/>
            <person name="Kim S."/>
            <person name="Choi T."/>
            <person name="Kim D."/>
            <person name="Ryu S."/>
            <person name="Kim W."/>
        </authorList>
    </citation>
    <scope>NUCLEOTIDE SEQUENCE [LARGE SCALE GENOMIC DNA]</scope>
    <source>
        <tissue evidence="2">Muscle</tissue>
    </source>
</reference>
<accession>A0A5B7DSN0</accession>
<proteinExistence type="predicted"/>
<evidence type="ECO:0000313" key="2">
    <source>
        <dbReference type="EMBL" id="MPC24167.1"/>
    </source>
</evidence>
<gene>
    <name evidence="2" type="ORF">E2C01_017244</name>
</gene>
<sequence>MSVSSLGRANSIALSAPDRGAVSCDLSSDSPPAAASPAFHSSHHSRLGRPTPSPGTRSTVERTCRKFPIGPTMLRVPSCARTSFVHGTHWRGWDREDSQEKLVVGLSSTNAACVAILQHSFSLSCRLRSARSGPPVQRRSPPTRILHRTSRNRIVKNTDHYFRTTPWFLAPAVFIAHLLIPSPPPSTSRGPLKASKLRAAMPSLRSALGGLRH</sequence>
<dbReference type="Proteomes" id="UP000324222">
    <property type="component" value="Unassembled WGS sequence"/>
</dbReference>
<protein>
    <submittedName>
        <fullName evidence="2">Uncharacterized protein</fullName>
    </submittedName>
</protein>
<feature type="region of interest" description="Disordered" evidence="1">
    <location>
        <begin position="23"/>
        <end position="62"/>
    </location>
</feature>